<evidence type="ECO:0000256" key="4">
    <source>
        <dbReference type="ARBA" id="ARBA00022881"/>
    </source>
</evidence>
<dbReference type="Gene3D" id="3.40.1440.10">
    <property type="entry name" value="GIY-YIG endonuclease"/>
    <property type="match status" value="1"/>
</dbReference>
<keyword evidence="2 6" id="KW-0227">DNA damage</keyword>
<dbReference type="Pfam" id="PF01541">
    <property type="entry name" value="GIY-YIG"/>
    <property type="match status" value="1"/>
</dbReference>
<evidence type="ECO:0000259" key="7">
    <source>
        <dbReference type="PROSITE" id="PS50151"/>
    </source>
</evidence>
<organism evidence="10">
    <name type="scientific">uncultured bacterium contig00151</name>
    <dbReference type="NCBI Taxonomy" id="1181590"/>
    <lineage>
        <taxon>Bacteria</taxon>
        <taxon>environmental samples</taxon>
    </lineage>
</organism>
<keyword evidence="1 6" id="KW-0963">Cytoplasm</keyword>
<accession>A0A806KS18</accession>
<evidence type="ECO:0000256" key="5">
    <source>
        <dbReference type="ARBA" id="ARBA00023204"/>
    </source>
</evidence>
<evidence type="ECO:0000256" key="3">
    <source>
        <dbReference type="ARBA" id="ARBA00022769"/>
    </source>
</evidence>
<dbReference type="AlphaFoldDB" id="A0A806KS18"/>
<sequence length="638" mass="72239">MGFSWFSTILSAKNDMDNQINSEKNSKNLKYTVQNAPLGSGVYIMKDCEGQIIYIGKAKSLKNRLKSYFSGEKDIKTATLMKHVRNIETIIVANEYEALLLENTLIKQHSPKYNISLKDGKTYPVVRITGEDYPRIFKTRRIIQDNSLYYGPFPNVQGVNAMLELIDKIFPLRKCKKIKKKGPCMYYHINRCMAPCCGKITIEEYGLHVQRVQKLLSGETEALIIDLTEQMHNAARELHFEQAAQIRNTIRAIESLTGDDSAVEDLNPEDRDYIAWDSESVLATFTVFSMRGGKMTGRELFRTRSAADEQESLETFITTYYDASRPPPLKIYLQKLIPEDLAQRRRDAEEERANNLLPEWFKTNFGYEPELLLPTEKHHEAILAMARQNAAEDLRIRLKERGAGPALDELARALNLKSRPERIEGFDISHLGGKHPVASLISFKNGIPDKKNYRYFKLRTVIGVVDDFAAMREAVHRRYSRLLREGKDLPDLILVDGGIGQVNAAKGVLDDLGADCGVVGLAKREEELWLPSSKEPVILSKQSEALKVLQFVRDECHRFANSFNRRLRSKDLFFPVLESVEGIGKKRAAAIMEAYETIANIAAAEPAEMAQRCNISEASARAVRACAKIALVDRKNIS</sequence>
<evidence type="ECO:0000313" key="10">
    <source>
        <dbReference type="EMBL" id="AGS53959.1"/>
    </source>
</evidence>
<dbReference type="InterPro" id="IPR000305">
    <property type="entry name" value="GIY-YIG_endonuc"/>
</dbReference>
<dbReference type="PROSITE" id="PS50151">
    <property type="entry name" value="UVR"/>
    <property type="match status" value="1"/>
</dbReference>
<dbReference type="SMART" id="SM00465">
    <property type="entry name" value="GIYc"/>
    <property type="match status" value="1"/>
</dbReference>
<evidence type="ECO:0000256" key="1">
    <source>
        <dbReference type="ARBA" id="ARBA00022490"/>
    </source>
</evidence>
<evidence type="ECO:0000256" key="2">
    <source>
        <dbReference type="ARBA" id="ARBA00022763"/>
    </source>
</evidence>
<evidence type="ECO:0000259" key="9">
    <source>
        <dbReference type="PROSITE" id="PS50165"/>
    </source>
</evidence>
<keyword evidence="5 6" id="KW-0234">DNA repair</keyword>
<dbReference type="GO" id="GO:0006289">
    <property type="term" value="P:nucleotide-excision repair"/>
    <property type="evidence" value="ECO:0007669"/>
    <property type="project" value="UniProtKB-UniRule"/>
</dbReference>
<name>A0A806KS18_9BACT</name>
<evidence type="ECO:0000259" key="8">
    <source>
        <dbReference type="PROSITE" id="PS50164"/>
    </source>
</evidence>
<dbReference type="InterPro" id="IPR038476">
    <property type="entry name" value="UvrC_RNase_H_dom_sf"/>
</dbReference>
<dbReference type="InterPro" id="IPR010994">
    <property type="entry name" value="RuvA_2-like"/>
</dbReference>
<dbReference type="FunFam" id="3.40.1440.10:FF:000001">
    <property type="entry name" value="UvrABC system protein C"/>
    <property type="match status" value="1"/>
</dbReference>
<feature type="domain" description="UvrC family homology region profile" evidence="9">
    <location>
        <begin position="282"/>
        <end position="509"/>
    </location>
</feature>
<protein>
    <recommendedName>
        <fullName evidence="6">UvrABC system protein C</fullName>
        <shortName evidence="6">Protein UvrC</shortName>
    </recommendedName>
    <alternativeName>
        <fullName evidence="6">Excinuclease ABC subunit C</fullName>
    </alternativeName>
</protein>
<dbReference type="GO" id="GO:0009432">
    <property type="term" value="P:SOS response"/>
    <property type="evidence" value="ECO:0007669"/>
    <property type="project" value="UniProtKB-UniRule"/>
</dbReference>
<proteinExistence type="inferred from homology"/>
<dbReference type="Pfam" id="PF14520">
    <property type="entry name" value="HHH_5"/>
    <property type="match status" value="1"/>
</dbReference>
<dbReference type="NCBIfam" id="TIGR00194">
    <property type="entry name" value="uvrC"/>
    <property type="match status" value="1"/>
</dbReference>
<keyword evidence="6" id="KW-0742">SOS response</keyword>
<dbReference type="Pfam" id="PF02151">
    <property type="entry name" value="UVR"/>
    <property type="match status" value="1"/>
</dbReference>
<dbReference type="PROSITE" id="PS50164">
    <property type="entry name" value="GIY_YIG"/>
    <property type="match status" value="1"/>
</dbReference>
<keyword evidence="4 6" id="KW-0267">Excision nuclease</keyword>
<comment type="subcellular location">
    <subcellularLocation>
        <location evidence="6">Cytoplasm</location>
    </subcellularLocation>
</comment>
<dbReference type="InterPro" id="IPR047296">
    <property type="entry name" value="GIY-YIG_UvrC_Cho"/>
</dbReference>
<dbReference type="PANTHER" id="PTHR30562">
    <property type="entry name" value="UVRC/OXIDOREDUCTASE"/>
    <property type="match status" value="1"/>
</dbReference>
<dbReference type="InterPro" id="IPR050066">
    <property type="entry name" value="UvrABC_protein_C"/>
</dbReference>
<dbReference type="HAMAP" id="MF_00203">
    <property type="entry name" value="UvrC"/>
    <property type="match status" value="1"/>
</dbReference>
<dbReference type="Gene3D" id="4.10.860.10">
    <property type="entry name" value="UVR domain"/>
    <property type="match status" value="1"/>
</dbReference>
<dbReference type="Gene3D" id="1.10.150.20">
    <property type="entry name" value="5' to 3' exonuclease, C-terminal subdomain"/>
    <property type="match status" value="1"/>
</dbReference>
<feature type="domain" description="GIY-YIG" evidence="8">
    <location>
        <begin position="38"/>
        <end position="115"/>
    </location>
</feature>
<reference evidence="10" key="1">
    <citation type="submission" date="2012-03" db="EMBL/GenBank/DDBJ databases">
        <title>Functional metagenomics reveals considerable lignocellulase gene clusters in the gut microbiome of a wood-feeding higher termite.</title>
        <authorList>
            <person name="Liu N."/>
        </authorList>
    </citation>
    <scope>NUCLEOTIDE SEQUENCE</scope>
</reference>
<comment type="similarity">
    <text evidence="6">Belongs to the UvrC family.</text>
</comment>
<dbReference type="InterPro" id="IPR001943">
    <property type="entry name" value="UVR_dom"/>
</dbReference>
<dbReference type="GO" id="GO:0009381">
    <property type="term" value="F:excinuclease ABC activity"/>
    <property type="evidence" value="ECO:0007669"/>
    <property type="project" value="UniProtKB-UniRule"/>
</dbReference>
<dbReference type="SUPFAM" id="SSF47781">
    <property type="entry name" value="RuvA domain 2-like"/>
    <property type="match status" value="1"/>
</dbReference>
<dbReference type="Pfam" id="PF22920">
    <property type="entry name" value="UvrC_RNaseH"/>
    <property type="match status" value="1"/>
</dbReference>
<dbReference type="InterPro" id="IPR004791">
    <property type="entry name" value="UvrC"/>
</dbReference>
<dbReference type="InterPro" id="IPR036876">
    <property type="entry name" value="UVR_dom_sf"/>
</dbReference>
<dbReference type="Pfam" id="PF08459">
    <property type="entry name" value="UvrC_RNaseH_dom"/>
    <property type="match status" value="1"/>
</dbReference>
<dbReference type="PROSITE" id="PS50165">
    <property type="entry name" value="UVRC"/>
    <property type="match status" value="1"/>
</dbReference>
<dbReference type="SUPFAM" id="SSF82771">
    <property type="entry name" value="GIY-YIG endonuclease"/>
    <property type="match status" value="1"/>
</dbReference>
<gene>
    <name evidence="6" type="primary">uvrC</name>
</gene>
<keyword evidence="3 6" id="KW-0228">DNA excision</keyword>
<dbReference type="EMBL" id="JQ844263">
    <property type="protein sequence ID" value="AGS53959.1"/>
    <property type="molecule type" value="Genomic_DNA"/>
</dbReference>
<dbReference type="GO" id="GO:0005737">
    <property type="term" value="C:cytoplasm"/>
    <property type="evidence" value="ECO:0007669"/>
    <property type="project" value="UniProtKB-SubCell"/>
</dbReference>
<dbReference type="SUPFAM" id="SSF46600">
    <property type="entry name" value="C-terminal UvrC-binding domain of UvrB"/>
    <property type="match status" value="1"/>
</dbReference>
<dbReference type="Gene3D" id="3.30.420.340">
    <property type="entry name" value="UvrC, RNAse H endonuclease domain"/>
    <property type="match status" value="1"/>
</dbReference>
<comment type="subunit">
    <text evidence="6">Interacts with UvrB in an incision complex.</text>
</comment>
<dbReference type="InterPro" id="IPR001162">
    <property type="entry name" value="UvrC_RNase_H_dom"/>
</dbReference>
<dbReference type="GO" id="GO:0009380">
    <property type="term" value="C:excinuclease repair complex"/>
    <property type="evidence" value="ECO:0007669"/>
    <property type="project" value="InterPro"/>
</dbReference>
<dbReference type="InterPro" id="IPR035901">
    <property type="entry name" value="GIY-YIG_endonuc_sf"/>
</dbReference>
<dbReference type="PANTHER" id="PTHR30562:SF1">
    <property type="entry name" value="UVRABC SYSTEM PROTEIN C"/>
    <property type="match status" value="1"/>
</dbReference>
<dbReference type="GO" id="GO:0003677">
    <property type="term" value="F:DNA binding"/>
    <property type="evidence" value="ECO:0007669"/>
    <property type="project" value="UniProtKB-UniRule"/>
</dbReference>
<dbReference type="CDD" id="cd10434">
    <property type="entry name" value="GIY-YIG_UvrC_Cho"/>
    <property type="match status" value="1"/>
</dbReference>
<evidence type="ECO:0000256" key="6">
    <source>
        <dbReference type="HAMAP-Rule" id="MF_00203"/>
    </source>
</evidence>
<comment type="function">
    <text evidence="6">The UvrABC repair system catalyzes the recognition and processing of DNA lesions. UvrC both incises the 5' and 3' sides of the lesion. The N-terminal half is responsible for the 3' incision and the C-terminal half is responsible for the 5' incision.</text>
</comment>
<feature type="domain" description="UVR" evidence="7">
    <location>
        <begin position="221"/>
        <end position="256"/>
    </location>
</feature>